<comment type="cofactor">
    <cofactor evidence="1">
        <name>Mg(2+)</name>
        <dbReference type="ChEBI" id="CHEBI:18420"/>
    </cofactor>
</comment>
<dbReference type="InterPro" id="IPR017441">
    <property type="entry name" value="Protein_kinase_ATP_BS"/>
</dbReference>
<evidence type="ECO:0000313" key="16">
    <source>
        <dbReference type="Proteomes" id="UP001054837"/>
    </source>
</evidence>
<keyword evidence="3" id="KW-0597">Phosphoprotein</keyword>
<dbReference type="PROSITE" id="PS00108">
    <property type="entry name" value="PROTEIN_KINASE_ST"/>
    <property type="match status" value="1"/>
</dbReference>
<dbReference type="InterPro" id="IPR000719">
    <property type="entry name" value="Prot_kinase_dom"/>
</dbReference>
<feature type="region of interest" description="Disordered" evidence="13">
    <location>
        <begin position="318"/>
        <end position="342"/>
    </location>
</feature>
<organism evidence="15 16">
    <name type="scientific">Caerostris darwini</name>
    <dbReference type="NCBI Taxonomy" id="1538125"/>
    <lineage>
        <taxon>Eukaryota</taxon>
        <taxon>Metazoa</taxon>
        <taxon>Ecdysozoa</taxon>
        <taxon>Arthropoda</taxon>
        <taxon>Chelicerata</taxon>
        <taxon>Arachnida</taxon>
        <taxon>Araneae</taxon>
        <taxon>Araneomorphae</taxon>
        <taxon>Entelegynae</taxon>
        <taxon>Araneoidea</taxon>
        <taxon>Araneidae</taxon>
        <taxon>Caerostris</taxon>
    </lineage>
</organism>
<dbReference type="GO" id="GO:0050321">
    <property type="term" value="F:tau-protein kinase activity"/>
    <property type="evidence" value="ECO:0007669"/>
    <property type="project" value="TreeGrafter"/>
</dbReference>
<gene>
    <name evidence="15" type="primary">TSSK1B</name>
    <name evidence="15" type="ORF">CDAR_65421</name>
</gene>
<evidence type="ECO:0000313" key="15">
    <source>
        <dbReference type="EMBL" id="GIY74980.1"/>
    </source>
</evidence>
<dbReference type="GO" id="GO:0005737">
    <property type="term" value="C:cytoplasm"/>
    <property type="evidence" value="ECO:0007669"/>
    <property type="project" value="TreeGrafter"/>
</dbReference>
<protein>
    <recommendedName>
        <fullName evidence="14">Protein kinase domain-containing protein</fullName>
    </recommendedName>
</protein>
<dbReference type="PROSITE" id="PS00107">
    <property type="entry name" value="PROTEIN_KINASE_ATP"/>
    <property type="match status" value="1"/>
</dbReference>
<evidence type="ECO:0000256" key="5">
    <source>
        <dbReference type="ARBA" id="ARBA00022741"/>
    </source>
</evidence>
<dbReference type="EMBL" id="BPLQ01013809">
    <property type="protein sequence ID" value="GIY74980.1"/>
    <property type="molecule type" value="Genomic_DNA"/>
</dbReference>
<evidence type="ECO:0000256" key="2">
    <source>
        <dbReference type="ARBA" id="ARBA00022473"/>
    </source>
</evidence>
<evidence type="ECO:0000256" key="9">
    <source>
        <dbReference type="ARBA" id="ARBA00022843"/>
    </source>
</evidence>
<dbReference type="PANTHER" id="PTHR24346:SF102">
    <property type="entry name" value="TESTIS-SPECIFIC SERINE_THREONINE-PROTEIN KINASE 1"/>
    <property type="match status" value="1"/>
</dbReference>
<keyword evidence="16" id="KW-1185">Reference proteome</keyword>
<keyword evidence="12" id="KW-0723">Serine/threonine-protein kinase</keyword>
<feature type="domain" description="Protein kinase" evidence="14">
    <location>
        <begin position="52"/>
        <end position="305"/>
    </location>
</feature>
<evidence type="ECO:0000256" key="8">
    <source>
        <dbReference type="ARBA" id="ARBA00022842"/>
    </source>
</evidence>
<evidence type="ECO:0000259" key="14">
    <source>
        <dbReference type="PROSITE" id="PS50011"/>
    </source>
</evidence>
<dbReference type="SUPFAM" id="SSF56112">
    <property type="entry name" value="Protein kinase-like (PK-like)"/>
    <property type="match status" value="1"/>
</dbReference>
<keyword evidence="10" id="KW-0744">Spermatogenesis</keyword>
<dbReference type="InterPro" id="IPR008271">
    <property type="entry name" value="Ser/Thr_kinase_AS"/>
</dbReference>
<comment type="similarity">
    <text evidence="12">Belongs to the protein kinase superfamily.</text>
</comment>
<feature type="binding site" evidence="11">
    <location>
        <position position="79"/>
    </location>
    <ligand>
        <name>ATP</name>
        <dbReference type="ChEBI" id="CHEBI:30616"/>
    </ligand>
</feature>
<keyword evidence="2" id="KW-0217">Developmental protein</keyword>
<keyword evidence="12" id="KW-0808">Transferase</keyword>
<keyword evidence="8" id="KW-0460">Magnesium</keyword>
<evidence type="ECO:0000256" key="6">
    <source>
        <dbReference type="ARBA" id="ARBA00022782"/>
    </source>
</evidence>
<dbReference type="GO" id="GO:0000287">
    <property type="term" value="F:magnesium ion binding"/>
    <property type="evidence" value="ECO:0007669"/>
    <property type="project" value="UniProtKB-ARBA"/>
</dbReference>
<evidence type="ECO:0000256" key="10">
    <source>
        <dbReference type="ARBA" id="ARBA00022871"/>
    </source>
</evidence>
<evidence type="ECO:0000256" key="13">
    <source>
        <dbReference type="SAM" id="MobiDB-lite"/>
    </source>
</evidence>
<evidence type="ECO:0000256" key="3">
    <source>
        <dbReference type="ARBA" id="ARBA00022553"/>
    </source>
</evidence>
<name>A0AAV4VX00_9ARAC</name>
<dbReference type="Proteomes" id="UP001054837">
    <property type="component" value="Unassembled WGS sequence"/>
</dbReference>
<dbReference type="GO" id="GO:0035556">
    <property type="term" value="P:intracellular signal transduction"/>
    <property type="evidence" value="ECO:0007669"/>
    <property type="project" value="TreeGrafter"/>
</dbReference>
<dbReference type="Pfam" id="PF00069">
    <property type="entry name" value="Pkinase"/>
    <property type="match status" value="1"/>
</dbReference>
<dbReference type="PROSITE" id="PS50011">
    <property type="entry name" value="PROTEIN_KINASE_DOM"/>
    <property type="match status" value="1"/>
</dbReference>
<evidence type="ECO:0000256" key="12">
    <source>
        <dbReference type="RuleBase" id="RU000304"/>
    </source>
</evidence>
<accession>A0AAV4VX00</accession>
<keyword evidence="4" id="KW-0479">Metal-binding</keyword>
<keyword evidence="6" id="KW-0221">Differentiation</keyword>
<dbReference type="Gene3D" id="1.10.510.10">
    <property type="entry name" value="Transferase(Phosphotransferase) domain 1"/>
    <property type="match status" value="1"/>
</dbReference>
<reference evidence="15 16" key="1">
    <citation type="submission" date="2021-06" db="EMBL/GenBank/DDBJ databases">
        <title>Caerostris darwini draft genome.</title>
        <authorList>
            <person name="Kono N."/>
            <person name="Arakawa K."/>
        </authorList>
    </citation>
    <scope>NUCLEOTIDE SEQUENCE [LARGE SCALE GENOMIC DNA]</scope>
</reference>
<sequence length="342" mass="39222">MSKERFIEKEDNTSFKTVEIVPILCSTPGNHSTNISLDVSVYRASLAFHGFHILNEELGDGNYGKVKLARQGGKDIAVKIINRDSMPNDLAEKFLGREIEILREVQHENIVHVLRIFDYPRKVYIFMEFVDRGNLYDFLKVKFRLNESEACYFFRQIVSAIKYLHNMEITHRDLKCENIMLTKNAEVKIIDFGFSKRVAPSEQLSSTFCGSTLYAAPEVLKGLPYDPFLYDIWSLGCVLYVMVTGDMPFNRYNVIKMVEDQMNKTFFYPDSIQLSEAFQILIDSMLEPNILQRATIIEVEKSFWLQVNDNCQAPDMDEIVPSQNGKISSSSSDSLGMFSGID</sequence>
<dbReference type="GO" id="GO:0030154">
    <property type="term" value="P:cell differentiation"/>
    <property type="evidence" value="ECO:0007669"/>
    <property type="project" value="UniProtKB-KW"/>
</dbReference>
<dbReference type="GO" id="GO:0000226">
    <property type="term" value="P:microtubule cytoskeleton organization"/>
    <property type="evidence" value="ECO:0007669"/>
    <property type="project" value="TreeGrafter"/>
</dbReference>
<keyword evidence="5 11" id="KW-0547">Nucleotide-binding</keyword>
<feature type="compositionally biased region" description="Low complexity" evidence="13">
    <location>
        <begin position="322"/>
        <end position="342"/>
    </location>
</feature>
<evidence type="ECO:0000256" key="4">
    <source>
        <dbReference type="ARBA" id="ARBA00022723"/>
    </source>
</evidence>
<evidence type="ECO:0000256" key="7">
    <source>
        <dbReference type="ARBA" id="ARBA00022840"/>
    </source>
</evidence>
<dbReference type="SMART" id="SM00220">
    <property type="entry name" value="S_TKc"/>
    <property type="match status" value="1"/>
</dbReference>
<evidence type="ECO:0000256" key="11">
    <source>
        <dbReference type="PROSITE-ProRule" id="PRU10141"/>
    </source>
</evidence>
<keyword evidence="7 11" id="KW-0067">ATP-binding</keyword>
<dbReference type="GO" id="GO:0007283">
    <property type="term" value="P:spermatogenesis"/>
    <property type="evidence" value="ECO:0007669"/>
    <property type="project" value="UniProtKB-KW"/>
</dbReference>
<keyword evidence="12" id="KW-0418">Kinase</keyword>
<comment type="caution">
    <text evidence="15">The sequence shown here is derived from an EMBL/GenBank/DDBJ whole genome shotgun (WGS) entry which is preliminary data.</text>
</comment>
<dbReference type="GO" id="GO:0005524">
    <property type="term" value="F:ATP binding"/>
    <property type="evidence" value="ECO:0007669"/>
    <property type="project" value="UniProtKB-UniRule"/>
</dbReference>
<proteinExistence type="inferred from homology"/>
<dbReference type="FunFam" id="1.10.510.10:FF:000658">
    <property type="entry name" value="Protein CBG12184"/>
    <property type="match status" value="1"/>
</dbReference>
<keyword evidence="9" id="KW-0832">Ubl conjugation</keyword>
<dbReference type="AlphaFoldDB" id="A0AAV4VX00"/>
<evidence type="ECO:0000256" key="1">
    <source>
        <dbReference type="ARBA" id="ARBA00001946"/>
    </source>
</evidence>
<dbReference type="PANTHER" id="PTHR24346">
    <property type="entry name" value="MAP/MICROTUBULE AFFINITY-REGULATING KINASE"/>
    <property type="match status" value="1"/>
</dbReference>
<dbReference type="InterPro" id="IPR011009">
    <property type="entry name" value="Kinase-like_dom_sf"/>
</dbReference>